<keyword evidence="5" id="KW-0808">Transferase</keyword>
<protein>
    <recommendedName>
        <fullName evidence="3">histidine kinase</fullName>
        <ecNumber evidence="3">2.7.13.3</ecNumber>
    </recommendedName>
</protein>
<feature type="domain" description="HAMP" evidence="13">
    <location>
        <begin position="215"/>
        <end position="267"/>
    </location>
</feature>
<feature type="domain" description="Histidine kinase" evidence="12">
    <location>
        <begin position="275"/>
        <end position="482"/>
    </location>
</feature>
<organism evidence="14 15">
    <name type="scientific">Nostoc sphaeroides CCNUC1</name>
    <dbReference type="NCBI Taxonomy" id="2653204"/>
    <lineage>
        <taxon>Bacteria</taxon>
        <taxon>Bacillati</taxon>
        <taxon>Cyanobacteriota</taxon>
        <taxon>Cyanophyceae</taxon>
        <taxon>Nostocales</taxon>
        <taxon>Nostocaceae</taxon>
        <taxon>Nostoc</taxon>
    </lineage>
</organism>
<dbReference type="EMBL" id="CP045226">
    <property type="protein sequence ID" value="QFS48727.1"/>
    <property type="molecule type" value="Genomic_DNA"/>
</dbReference>
<evidence type="ECO:0000256" key="6">
    <source>
        <dbReference type="ARBA" id="ARBA00022692"/>
    </source>
</evidence>
<dbReference type="PANTHER" id="PTHR45436:SF5">
    <property type="entry name" value="SENSOR HISTIDINE KINASE TRCS"/>
    <property type="match status" value="1"/>
</dbReference>
<dbReference type="PROSITE" id="PS50885">
    <property type="entry name" value="HAMP"/>
    <property type="match status" value="1"/>
</dbReference>
<dbReference type="SMART" id="SM00388">
    <property type="entry name" value="HisKA"/>
    <property type="match status" value="1"/>
</dbReference>
<keyword evidence="15" id="KW-1185">Reference proteome</keyword>
<accession>A0A5P8W7H7</accession>
<keyword evidence="10 11" id="KW-0472">Membrane</keyword>
<gene>
    <name evidence="14" type="ORF">GXM_06221</name>
</gene>
<dbReference type="EC" id="2.7.13.3" evidence="3"/>
<dbReference type="PROSITE" id="PS50109">
    <property type="entry name" value="HIS_KIN"/>
    <property type="match status" value="1"/>
</dbReference>
<dbReference type="GO" id="GO:0005886">
    <property type="term" value="C:plasma membrane"/>
    <property type="evidence" value="ECO:0007669"/>
    <property type="project" value="TreeGrafter"/>
</dbReference>
<dbReference type="KEGG" id="nsh:GXM_06221"/>
<dbReference type="Pfam" id="PF02518">
    <property type="entry name" value="HATPase_c"/>
    <property type="match status" value="1"/>
</dbReference>
<dbReference type="FunFam" id="1.10.287.130:FF:000001">
    <property type="entry name" value="Two-component sensor histidine kinase"/>
    <property type="match status" value="1"/>
</dbReference>
<comment type="catalytic activity">
    <reaction evidence="1">
        <text>ATP + protein L-histidine = ADP + protein N-phospho-L-histidine.</text>
        <dbReference type="EC" id="2.7.13.3"/>
    </reaction>
</comment>
<dbReference type="PRINTS" id="PR00344">
    <property type="entry name" value="BCTRLSENSOR"/>
</dbReference>
<dbReference type="InterPro" id="IPR003661">
    <property type="entry name" value="HisK_dim/P_dom"/>
</dbReference>
<dbReference type="InterPro" id="IPR003594">
    <property type="entry name" value="HATPase_dom"/>
</dbReference>
<dbReference type="Proteomes" id="UP000326678">
    <property type="component" value="Chromosome Gxm1"/>
</dbReference>
<evidence type="ECO:0000256" key="2">
    <source>
        <dbReference type="ARBA" id="ARBA00004370"/>
    </source>
</evidence>
<evidence type="ECO:0000259" key="13">
    <source>
        <dbReference type="PROSITE" id="PS50885"/>
    </source>
</evidence>
<dbReference type="PANTHER" id="PTHR45436">
    <property type="entry name" value="SENSOR HISTIDINE KINASE YKOH"/>
    <property type="match status" value="1"/>
</dbReference>
<dbReference type="Gene3D" id="3.30.565.10">
    <property type="entry name" value="Histidine kinase-like ATPase, C-terminal domain"/>
    <property type="match status" value="1"/>
</dbReference>
<dbReference type="SUPFAM" id="SSF47384">
    <property type="entry name" value="Homodimeric domain of signal transducing histidine kinase"/>
    <property type="match status" value="1"/>
</dbReference>
<dbReference type="AlphaFoldDB" id="A0A5P8W7H7"/>
<dbReference type="Pfam" id="PF00672">
    <property type="entry name" value="HAMP"/>
    <property type="match status" value="1"/>
</dbReference>
<dbReference type="SMART" id="SM00387">
    <property type="entry name" value="HATPase_c"/>
    <property type="match status" value="1"/>
</dbReference>
<dbReference type="GO" id="GO:0000155">
    <property type="term" value="F:phosphorelay sensor kinase activity"/>
    <property type="evidence" value="ECO:0007669"/>
    <property type="project" value="InterPro"/>
</dbReference>
<evidence type="ECO:0000259" key="12">
    <source>
        <dbReference type="PROSITE" id="PS50109"/>
    </source>
</evidence>
<name>A0A5P8W7H7_9NOSO</name>
<dbReference type="SUPFAM" id="SSF55874">
    <property type="entry name" value="ATPase domain of HSP90 chaperone/DNA topoisomerase II/histidine kinase"/>
    <property type="match status" value="1"/>
</dbReference>
<keyword evidence="8 11" id="KW-1133">Transmembrane helix</keyword>
<keyword evidence="7 14" id="KW-0418">Kinase</keyword>
<sequence>MAISQTTNQLVAQTNQSRQWYRIFFGVRTRILVCYVLLMAFSAVVSIAVIRQVLFVRLQQRIEKSLEQEIEEFRLLTKTNNPQRSQLSGDEIASIFKVYLNRNIPDDDEFMITLINGQYYKSSPRALPSYVKNDSYPINYWAEITKPQYGHITTQKHTIIYRAEPITRGDTHGVFVVAQSPAGEYHDIDEAVMVIIEVSFLVLGVSSLLGWVVVGRLVIPLRLLTETARSISESDWKRSIPVTGSDEIAELTITFNEMLERLQAAFATQRDFINDAGHELRTPITIIRGHLELLGDDPQERQETIELVTDELDRMSRFVNDLLLLAKAERPDFLNLKTVEIGLLTEELYAKAKALGERDWRLEAIASGVIVADRQRLTQAIMNLAQNATQHTNDGSMIALGSLITNGTVRFWVRDTGAGIAPSDQKRIFQRFARGYCGRRSEGAGLGLAIVQAIAEAHGGKIELFSRPVGGSTFTLVIPLKLEQEILSHEPDFNRRRRTSHQQLSRKRS</sequence>
<dbReference type="SMART" id="SM00304">
    <property type="entry name" value="HAMP"/>
    <property type="match status" value="1"/>
</dbReference>
<dbReference type="CDD" id="cd00075">
    <property type="entry name" value="HATPase"/>
    <property type="match status" value="1"/>
</dbReference>
<proteinExistence type="predicted"/>
<comment type="subcellular location">
    <subcellularLocation>
        <location evidence="2">Membrane</location>
    </subcellularLocation>
</comment>
<dbReference type="Pfam" id="PF00512">
    <property type="entry name" value="HisKA"/>
    <property type="match status" value="1"/>
</dbReference>
<dbReference type="SUPFAM" id="SSF158472">
    <property type="entry name" value="HAMP domain-like"/>
    <property type="match status" value="1"/>
</dbReference>
<dbReference type="Gene3D" id="1.10.287.130">
    <property type="match status" value="1"/>
</dbReference>
<dbReference type="InterPro" id="IPR036097">
    <property type="entry name" value="HisK_dim/P_sf"/>
</dbReference>
<evidence type="ECO:0000256" key="8">
    <source>
        <dbReference type="ARBA" id="ARBA00022989"/>
    </source>
</evidence>
<dbReference type="InterPro" id="IPR005467">
    <property type="entry name" value="His_kinase_dom"/>
</dbReference>
<evidence type="ECO:0000313" key="14">
    <source>
        <dbReference type="EMBL" id="QFS48727.1"/>
    </source>
</evidence>
<keyword evidence="4" id="KW-0597">Phosphoprotein</keyword>
<evidence type="ECO:0000256" key="10">
    <source>
        <dbReference type="ARBA" id="ARBA00023136"/>
    </source>
</evidence>
<dbReference type="CDD" id="cd00082">
    <property type="entry name" value="HisKA"/>
    <property type="match status" value="1"/>
</dbReference>
<dbReference type="RefSeq" id="WP_225892276.1">
    <property type="nucleotide sequence ID" value="NZ_CP045226.1"/>
</dbReference>
<evidence type="ECO:0000256" key="4">
    <source>
        <dbReference type="ARBA" id="ARBA00022553"/>
    </source>
</evidence>
<evidence type="ECO:0000256" key="9">
    <source>
        <dbReference type="ARBA" id="ARBA00023012"/>
    </source>
</evidence>
<evidence type="ECO:0000313" key="15">
    <source>
        <dbReference type="Proteomes" id="UP000326678"/>
    </source>
</evidence>
<evidence type="ECO:0000256" key="1">
    <source>
        <dbReference type="ARBA" id="ARBA00000085"/>
    </source>
</evidence>
<dbReference type="InterPro" id="IPR050428">
    <property type="entry name" value="TCS_sensor_his_kinase"/>
</dbReference>
<evidence type="ECO:0000256" key="5">
    <source>
        <dbReference type="ARBA" id="ARBA00022679"/>
    </source>
</evidence>
<dbReference type="Gene3D" id="6.10.340.10">
    <property type="match status" value="1"/>
</dbReference>
<dbReference type="InterPro" id="IPR003660">
    <property type="entry name" value="HAMP_dom"/>
</dbReference>
<dbReference type="InterPro" id="IPR036890">
    <property type="entry name" value="HATPase_C_sf"/>
</dbReference>
<evidence type="ECO:0000256" key="7">
    <source>
        <dbReference type="ARBA" id="ARBA00022777"/>
    </source>
</evidence>
<keyword evidence="6 11" id="KW-0812">Transmembrane</keyword>
<evidence type="ECO:0000256" key="11">
    <source>
        <dbReference type="SAM" id="Phobius"/>
    </source>
</evidence>
<dbReference type="InterPro" id="IPR004358">
    <property type="entry name" value="Sig_transdc_His_kin-like_C"/>
</dbReference>
<evidence type="ECO:0000256" key="3">
    <source>
        <dbReference type="ARBA" id="ARBA00012438"/>
    </source>
</evidence>
<reference evidence="14 15" key="1">
    <citation type="submission" date="2019-10" db="EMBL/GenBank/DDBJ databases">
        <title>Genomic and transcriptomic insights into the perfect genentic adaptation of a filamentous nitrogen-fixing cyanobacterium to rice fields.</title>
        <authorList>
            <person name="Chen Z."/>
        </authorList>
    </citation>
    <scope>NUCLEOTIDE SEQUENCE [LARGE SCALE GENOMIC DNA]</scope>
    <source>
        <strain evidence="14">CCNUC1</strain>
    </source>
</reference>
<dbReference type="CDD" id="cd06225">
    <property type="entry name" value="HAMP"/>
    <property type="match status" value="1"/>
</dbReference>
<keyword evidence="9" id="KW-0902">Two-component regulatory system</keyword>
<feature type="transmembrane region" description="Helical" evidence="11">
    <location>
        <begin position="30"/>
        <end position="54"/>
    </location>
</feature>